<protein>
    <recommendedName>
        <fullName evidence="9">Glycosyltransferase RgtA/B/C/D-like domain-containing protein</fullName>
    </recommendedName>
</protein>
<evidence type="ECO:0000256" key="5">
    <source>
        <dbReference type="ARBA" id="ARBA00022692"/>
    </source>
</evidence>
<dbReference type="PANTHER" id="PTHR33908:SF11">
    <property type="entry name" value="MEMBRANE PROTEIN"/>
    <property type="match status" value="1"/>
</dbReference>
<gene>
    <name evidence="10" type="ORF">EL26_21175</name>
</gene>
<evidence type="ECO:0000256" key="1">
    <source>
        <dbReference type="ARBA" id="ARBA00004651"/>
    </source>
</evidence>
<reference evidence="10 11" key="1">
    <citation type="journal article" date="2013" name="Int. J. Syst. Evol. Microbiol.">
        <title>Tumebacillus flagellatus sp. nov., an alpha-amylase/pullulanase-producing bacterium isolated from cassava wastewater.</title>
        <authorList>
            <person name="Wang Q."/>
            <person name="Xie N."/>
            <person name="Qin Y."/>
            <person name="Shen N."/>
            <person name="Zhu J."/>
            <person name="Mi H."/>
            <person name="Huang R."/>
        </authorList>
    </citation>
    <scope>NUCLEOTIDE SEQUENCE [LARGE SCALE GENOMIC DNA]</scope>
    <source>
        <strain evidence="10 11">GST4</strain>
    </source>
</reference>
<evidence type="ECO:0000256" key="6">
    <source>
        <dbReference type="ARBA" id="ARBA00022989"/>
    </source>
</evidence>
<feature type="transmembrane region" description="Helical" evidence="8">
    <location>
        <begin position="212"/>
        <end position="229"/>
    </location>
</feature>
<evidence type="ECO:0000259" key="9">
    <source>
        <dbReference type="Pfam" id="PF13231"/>
    </source>
</evidence>
<evidence type="ECO:0000256" key="2">
    <source>
        <dbReference type="ARBA" id="ARBA00022475"/>
    </source>
</evidence>
<accession>A0A074M5R4</accession>
<keyword evidence="2" id="KW-1003">Cell membrane</keyword>
<feature type="transmembrane region" description="Helical" evidence="8">
    <location>
        <begin position="92"/>
        <end position="114"/>
    </location>
</feature>
<evidence type="ECO:0000313" key="10">
    <source>
        <dbReference type="EMBL" id="KEO81352.1"/>
    </source>
</evidence>
<dbReference type="OrthoDB" id="136232at2"/>
<dbReference type="AlphaFoldDB" id="A0A074M5R4"/>
<dbReference type="GO" id="GO:0016763">
    <property type="term" value="F:pentosyltransferase activity"/>
    <property type="evidence" value="ECO:0007669"/>
    <property type="project" value="TreeGrafter"/>
</dbReference>
<proteinExistence type="predicted"/>
<dbReference type="RefSeq" id="WP_038093380.1">
    <property type="nucleotide sequence ID" value="NZ_JMIR01000039.1"/>
</dbReference>
<feature type="transmembrane region" description="Helical" evidence="8">
    <location>
        <begin position="369"/>
        <end position="386"/>
    </location>
</feature>
<dbReference type="GO" id="GO:0005886">
    <property type="term" value="C:plasma membrane"/>
    <property type="evidence" value="ECO:0007669"/>
    <property type="project" value="UniProtKB-SubCell"/>
</dbReference>
<evidence type="ECO:0000256" key="3">
    <source>
        <dbReference type="ARBA" id="ARBA00022676"/>
    </source>
</evidence>
<dbReference type="Pfam" id="PF13231">
    <property type="entry name" value="PMT_2"/>
    <property type="match status" value="1"/>
</dbReference>
<evidence type="ECO:0000256" key="7">
    <source>
        <dbReference type="ARBA" id="ARBA00023136"/>
    </source>
</evidence>
<evidence type="ECO:0000256" key="8">
    <source>
        <dbReference type="SAM" id="Phobius"/>
    </source>
</evidence>
<dbReference type="EMBL" id="JMIR01000039">
    <property type="protein sequence ID" value="KEO81352.1"/>
    <property type="molecule type" value="Genomic_DNA"/>
</dbReference>
<keyword evidence="11" id="KW-1185">Reference proteome</keyword>
<evidence type="ECO:0000256" key="4">
    <source>
        <dbReference type="ARBA" id="ARBA00022679"/>
    </source>
</evidence>
<feature type="transmembrane region" description="Helical" evidence="8">
    <location>
        <begin position="345"/>
        <end position="363"/>
    </location>
</feature>
<dbReference type="STRING" id="1157490.EL26_21175"/>
<dbReference type="eggNOG" id="COG1807">
    <property type="taxonomic scope" value="Bacteria"/>
</dbReference>
<feature type="transmembrane region" description="Helical" evidence="8">
    <location>
        <begin position="318"/>
        <end position="338"/>
    </location>
</feature>
<keyword evidence="4" id="KW-0808">Transferase</keyword>
<evidence type="ECO:0000313" key="11">
    <source>
        <dbReference type="Proteomes" id="UP000027931"/>
    </source>
</evidence>
<dbReference type="PANTHER" id="PTHR33908">
    <property type="entry name" value="MANNOSYLTRANSFERASE YKCB-RELATED"/>
    <property type="match status" value="1"/>
</dbReference>
<feature type="domain" description="Glycosyltransferase RgtA/B/C/D-like" evidence="9">
    <location>
        <begin position="70"/>
        <end position="223"/>
    </location>
</feature>
<keyword evidence="7 8" id="KW-0472">Membrane</keyword>
<dbReference type="InterPro" id="IPR050297">
    <property type="entry name" value="LipidA_mod_glycosyltrf_83"/>
</dbReference>
<dbReference type="Proteomes" id="UP000027931">
    <property type="component" value="Unassembled WGS sequence"/>
</dbReference>
<name>A0A074M5R4_9BACL</name>
<organism evidence="10 11">
    <name type="scientific">Tumebacillus flagellatus</name>
    <dbReference type="NCBI Taxonomy" id="1157490"/>
    <lineage>
        <taxon>Bacteria</taxon>
        <taxon>Bacillati</taxon>
        <taxon>Bacillota</taxon>
        <taxon>Bacilli</taxon>
        <taxon>Bacillales</taxon>
        <taxon>Alicyclobacillaceae</taxon>
        <taxon>Tumebacillus</taxon>
    </lineage>
</organism>
<feature type="transmembrane region" description="Helical" evidence="8">
    <location>
        <begin position="147"/>
        <end position="164"/>
    </location>
</feature>
<dbReference type="InterPro" id="IPR038731">
    <property type="entry name" value="RgtA/B/C-like"/>
</dbReference>
<feature type="transmembrane region" description="Helical" evidence="8">
    <location>
        <begin position="120"/>
        <end position="140"/>
    </location>
</feature>
<comment type="caution">
    <text evidence="10">The sequence shown here is derived from an EMBL/GenBank/DDBJ whole genome shotgun (WGS) entry which is preliminary data.</text>
</comment>
<sequence length="393" mass="44116">MWKKASVTRAETIWATLIMALAFAVRLYYMKVFEQPALSGDAANYVAMVKRLVNTGAYSFWGGQPDAYVTPGYPLFLAFFFKVFGHSAHDPLMWVYGAQILLSTLTVLGLYLIGRRVCNALAGGLAALAYALYPTAIWASTLVLTETLYIFLFTAYAYVLLVAMDRESRWWTAAAGAVLALAVLVRPSVAPLAVMPLIYWGLVRRIEKPIQLTIWHLAAFGIVMLPWWIRNTVTLGHFVALATQTGNPLLAGTDPYFTEGEKLFQNLQGVDQQALAWQRIREGFTQHPATWAAWFTVGKLRELYLNLWEVPHGGHFDFWKPIHAMSVFFGFASLLLYLRNVRIRPLILLVVIPTALQLVFLPLTRYGFVSVPLLMVLGAVVIVTLIKKDRVAR</sequence>
<keyword evidence="3" id="KW-0328">Glycosyltransferase</keyword>
<comment type="subcellular location">
    <subcellularLocation>
        <location evidence="1">Cell membrane</location>
        <topology evidence="1">Multi-pass membrane protein</topology>
    </subcellularLocation>
</comment>
<dbReference type="GO" id="GO:0009103">
    <property type="term" value="P:lipopolysaccharide biosynthetic process"/>
    <property type="evidence" value="ECO:0007669"/>
    <property type="project" value="UniProtKB-ARBA"/>
</dbReference>
<keyword evidence="5 8" id="KW-0812">Transmembrane</keyword>
<keyword evidence="6 8" id="KW-1133">Transmembrane helix</keyword>
<feature type="transmembrane region" description="Helical" evidence="8">
    <location>
        <begin position="12"/>
        <end position="29"/>
    </location>
</feature>